<dbReference type="EC" id="6.3.5.4" evidence="2"/>
<dbReference type="InterPro" id="IPR017932">
    <property type="entry name" value="GATase_2_dom"/>
</dbReference>
<dbReference type="Pfam" id="PF00733">
    <property type="entry name" value="Asn_synthase"/>
    <property type="match status" value="1"/>
</dbReference>
<dbReference type="Proteomes" id="UP000641152">
    <property type="component" value="Unassembled WGS sequence"/>
</dbReference>
<dbReference type="Gene3D" id="3.60.20.10">
    <property type="entry name" value="Glutamine Phosphoribosylpyrophosphate, subunit 1, domain 1"/>
    <property type="match status" value="1"/>
</dbReference>
<dbReference type="RefSeq" id="WP_192395216.1">
    <property type="nucleotide sequence ID" value="NZ_CAJHIU010000003.1"/>
</dbReference>
<proteinExistence type="predicted"/>
<dbReference type="PANTHER" id="PTHR43284">
    <property type="entry name" value="ASPARAGINE SYNTHETASE (GLUTAMINE-HYDROLYZING)"/>
    <property type="match status" value="1"/>
</dbReference>
<dbReference type="Gene3D" id="3.40.50.620">
    <property type="entry name" value="HUPs"/>
    <property type="match status" value="1"/>
</dbReference>
<dbReference type="PROSITE" id="PS51278">
    <property type="entry name" value="GATASE_TYPE_2"/>
    <property type="match status" value="1"/>
</dbReference>
<reference evidence="5 6" key="1">
    <citation type="submission" date="2020-09" db="EMBL/GenBank/DDBJ databases">
        <title>Methylomonas albis sp. nov. and Methylomonas fluvii sp. nov.: Two cold-adapted methanotrophs from the River Elbe and an amended description of Methylovulum psychrotolerans strain Eb1.</title>
        <authorList>
            <person name="Bussmann I.K."/>
            <person name="Klings K.-W."/>
            <person name="Warnstedt J."/>
            <person name="Hoppert M."/>
            <person name="Saborowski A."/>
            <person name="Horn F."/>
            <person name="Liebner S."/>
        </authorList>
    </citation>
    <scope>NUCLEOTIDE SEQUENCE [LARGE SCALE GENOMIC DNA]</scope>
    <source>
        <strain evidence="5 6">EbB</strain>
    </source>
</reference>
<organism evidence="5 6">
    <name type="scientific">Methylomonas fluvii</name>
    <dbReference type="NCBI Taxonomy" id="1854564"/>
    <lineage>
        <taxon>Bacteria</taxon>
        <taxon>Pseudomonadati</taxon>
        <taxon>Pseudomonadota</taxon>
        <taxon>Gammaproteobacteria</taxon>
        <taxon>Methylococcales</taxon>
        <taxon>Methylococcaceae</taxon>
        <taxon>Methylomonas</taxon>
    </lineage>
</organism>
<feature type="domain" description="Glutamine amidotransferase type-2" evidence="4">
    <location>
        <begin position="5"/>
        <end position="203"/>
    </location>
</feature>
<dbReference type="EMBL" id="JACXST010000003">
    <property type="protein sequence ID" value="MBD9362441.1"/>
    <property type="molecule type" value="Genomic_DNA"/>
</dbReference>
<comment type="catalytic activity">
    <reaction evidence="3">
        <text>L-aspartate + L-glutamine + ATP + H2O = L-asparagine + L-glutamate + AMP + diphosphate + H(+)</text>
        <dbReference type="Rhea" id="RHEA:12228"/>
        <dbReference type="ChEBI" id="CHEBI:15377"/>
        <dbReference type="ChEBI" id="CHEBI:15378"/>
        <dbReference type="ChEBI" id="CHEBI:29985"/>
        <dbReference type="ChEBI" id="CHEBI:29991"/>
        <dbReference type="ChEBI" id="CHEBI:30616"/>
        <dbReference type="ChEBI" id="CHEBI:33019"/>
        <dbReference type="ChEBI" id="CHEBI:58048"/>
        <dbReference type="ChEBI" id="CHEBI:58359"/>
        <dbReference type="ChEBI" id="CHEBI:456215"/>
        <dbReference type="EC" id="6.3.5.4"/>
    </reaction>
</comment>
<evidence type="ECO:0000313" key="6">
    <source>
        <dbReference type="Proteomes" id="UP000641152"/>
    </source>
</evidence>
<evidence type="ECO:0000256" key="1">
    <source>
        <dbReference type="ARBA" id="ARBA00005187"/>
    </source>
</evidence>
<accession>A0ABR9DI07</accession>
<keyword evidence="6" id="KW-1185">Reference proteome</keyword>
<evidence type="ECO:0000259" key="4">
    <source>
        <dbReference type="PROSITE" id="PS51278"/>
    </source>
</evidence>
<dbReference type="InterPro" id="IPR051786">
    <property type="entry name" value="ASN_synthetase/amidase"/>
</dbReference>
<dbReference type="InterPro" id="IPR029055">
    <property type="entry name" value="Ntn_hydrolases_N"/>
</dbReference>
<dbReference type="InterPro" id="IPR014729">
    <property type="entry name" value="Rossmann-like_a/b/a_fold"/>
</dbReference>
<dbReference type="Pfam" id="PF13537">
    <property type="entry name" value="GATase_7"/>
    <property type="match status" value="1"/>
</dbReference>
<sequence length="606" mass="67555">MRLICGFHHFDGRPAEPERLETMVAAMIEPGLQPQVAYRVQGSLALAVLDFAAQQPFEIACGDNGMLLADDCRLDEPAELARMLGVSSNDNLLLTMLLQRGEAGLPELLGDFAFAVWDPLSQSLLCVRDAMGIRPLFVTKKQGPDFAFASLPRALHAGGFATRRLDETQFARDLLNSYPEPERTLFEDIARLAPGHSLRISSQGRCEQVYWKLEPGLAGSHTCTSQSAAEALRVEIERAVRCRLPAQGPVAAHLSGGLDSSAISILAARMLRSEGRPLLAYSFLSSHPDAEDERPFVESVLRQEPDIDWTPLTVEDWPAFFLPQMDCDQLLPNDTRNLDIRVCADAAGRGAQMLLSGWGGDEGATFNGRGALAEALLHGQWPYLANEFRAFQHTRGLSLYALLKSEVISYIVPHELKRLKSRLRKDKRHVPSCLAALLQAEFSGEWHENIILGPNAALNRWRLLGSPHLSRRAEKWALMGARQGLAVGFPMLDRRVVELAVSLPSKLFQREGRRRRIFRDAMAGVLPDKIRWRDQKIIPVEEIFAMLAAQRNRLLPVLDNLHAHPVVTHFLDMDKIKNMLASDFSEAQALAVMRSIHAAAYLKQHY</sequence>
<name>A0ABR9DI07_9GAMM</name>
<protein>
    <recommendedName>
        <fullName evidence="2">asparagine synthase (glutamine-hydrolyzing)</fullName>
        <ecNumber evidence="2">6.3.5.4</ecNumber>
    </recommendedName>
</protein>
<evidence type="ECO:0000256" key="2">
    <source>
        <dbReference type="ARBA" id="ARBA00012737"/>
    </source>
</evidence>
<gene>
    <name evidence="5" type="ORF">EBB_18385</name>
</gene>
<comment type="pathway">
    <text evidence="1">Amino-acid biosynthesis; L-asparagine biosynthesis; L-asparagine from L-aspartate (L-Gln route): step 1/1.</text>
</comment>
<dbReference type="SUPFAM" id="SSF52402">
    <property type="entry name" value="Adenine nucleotide alpha hydrolases-like"/>
    <property type="match status" value="1"/>
</dbReference>
<comment type="caution">
    <text evidence="5">The sequence shown here is derived from an EMBL/GenBank/DDBJ whole genome shotgun (WGS) entry which is preliminary data.</text>
</comment>
<dbReference type="SUPFAM" id="SSF56235">
    <property type="entry name" value="N-terminal nucleophile aminohydrolases (Ntn hydrolases)"/>
    <property type="match status" value="1"/>
</dbReference>
<dbReference type="PANTHER" id="PTHR43284:SF1">
    <property type="entry name" value="ASPARAGINE SYNTHETASE"/>
    <property type="match status" value="1"/>
</dbReference>
<evidence type="ECO:0000313" key="5">
    <source>
        <dbReference type="EMBL" id="MBD9362441.1"/>
    </source>
</evidence>
<evidence type="ECO:0000256" key="3">
    <source>
        <dbReference type="ARBA" id="ARBA00048741"/>
    </source>
</evidence>
<dbReference type="InterPro" id="IPR001962">
    <property type="entry name" value="Asn_synthase"/>
</dbReference>